<dbReference type="Gene3D" id="3.10.310.70">
    <property type="match status" value="1"/>
</dbReference>
<keyword evidence="1" id="KW-0732">Signal</keyword>
<dbReference type="GO" id="GO:0016787">
    <property type="term" value="F:hydrolase activity"/>
    <property type="evidence" value="ECO:0007669"/>
    <property type="project" value="UniProtKB-KW"/>
</dbReference>
<evidence type="ECO:0000313" key="3">
    <source>
        <dbReference type="EMBL" id="MEW9570778.1"/>
    </source>
</evidence>
<evidence type="ECO:0000259" key="2">
    <source>
        <dbReference type="Pfam" id="PF07969"/>
    </source>
</evidence>
<feature type="signal peptide" evidence="1">
    <location>
        <begin position="1"/>
        <end position="20"/>
    </location>
</feature>
<reference evidence="3 4" key="1">
    <citation type="submission" date="2024-06" db="EMBL/GenBank/DDBJ databases">
        <authorList>
            <person name="Woo H."/>
        </authorList>
    </citation>
    <scope>NUCLEOTIDE SEQUENCE [LARGE SCALE GENOMIC DNA]</scope>
    <source>
        <strain evidence="3 4">Si-c</strain>
    </source>
</reference>
<comment type="caution">
    <text evidence="3">The sequence shown here is derived from an EMBL/GenBank/DDBJ whole genome shotgun (WGS) entry which is preliminary data.</text>
</comment>
<dbReference type="InterPro" id="IPR011059">
    <property type="entry name" value="Metal-dep_hydrolase_composite"/>
</dbReference>
<sequence>MRFRRCWLPAFLLASLTATAADAPIQGFPPTLAPADLVLRDASIATLDPLQPHAQALAVKDGKIAALGSDEAIAHYIGPHTKVLDLHGAFVTPGFIEGHGHLLDTGDSLMQLNVGMAPNWDAIVAMVKAAVAKAKPGEWIVGQGWQQSKWDKVPQPNIDGLPLPASLDAVSPNNPVLLAHTSGHAIYANAMALKLAGIGHDTPDPVGGSIVRDAQGNAIGALRDTAGDAVYAAYNRYLASLPPQELAARKEQSLKLAMQNEVSKGITGFVDMGEDFKTIDWLKQQAGKGFPLRLYVNVGVLDVASLDKNLAKYRTIGFADDHFTVRGVGEDVSDGALGTHSAWFLKPYDDAPGVTGKNVTPMSTLAQIARIAARDGFQVSIHAIGDRANREVLDMYQQIFAEDPAAHALRWRIEHAQHLAPADIPRFAQMGVIASMQSIHACSDAPYVVPHLGEQRAKEGAYVWHTLIDSGAMVLDGSDTPVEDTNPIAGFYCAVTRDNGRGQRFFPAQVKTRMQALRSYTWNNAYALFEDHQLGSLSPGKLADLVVFSSNLLTIPDDQILRTRVLYTVVGGKVVYQRKGAEAWRSGQLFKAMPEFAHVN</sequence>
<dbReference type="CDD" id="cd01300">
    <property type="entry name" value="YtcJ_like"/>
    <property type="match status" value="1"/>
</dbReference>
<dbReference type="SUPFAM" id="SSF51556">
    <property type="entry name" value="Metallo-dependent hydrolases"/>
    <property type="match status" value="1"/>
</dbReference>
<dbReference type="Pfam" id="PF07969">
    <property type="entry name" value="Amidohydro_3"/>
    <property type="match status" value="1"/>
</dbReference>
<feature type="domain" description="Amidohydrolase 3" evidence="2">
    <location>
        <begin position="82"/>
        <end position="576"/>
    </location>
</feature>
<gene>
    <name evidence="3" type="ORF">ABQJ54_03375</name>
</gene>
<evidence type="ECO:0000256" key="1">
    <source>
        <dbReference type="SAM" id="SignalP"/>
    </source>
</evidence>
<keyword evidence="4" id="KW-1185">Reference proteome</keyword>
<dbReference type="PANTHER" id="PTHR22642">
    <property type="entry name" value="IMIDAZOLONEPROPIONASE"/>
    <property type="match status" value="1"/>
</dbReference>
<name>A0ABV3QAD2_9GAMM</name>
<dbReference type="EC" id="3.5.-.-" evidence="3"/>
<organism evidence="3 4">
    <name type="scientific">Rhodanobacter lycopersici</name>
    <dbReference type="NCBI Taxonomy" id="3162487"/>
    <lineage>
        <taxon>Bacteria</taxon>
        <taxon>Pseudomonadati</taxon>
        <taxon>Pseudomonadota</taxon>
        <taxon>Gammaproteobacteria</taxon>
        <taxon>Lysobacterales</taxon>
        <taxon>Rhodanobacteraceae</taxon>
        <taxon>Rhodanobacter</taxon>
    </lineage>
</organism>
<dbReference type="RefSeq" id="WP_367852851.1">
    <property type="nucleotide sequence ID" value="NZ_JBFOHK010000001.1"/>
</dbReference>
<evidence type="ECO:0000313" key="4">
    <source>
        <dbReference type="Proteomes" id="UP001556220"/>
    </source>
</evidence>
<dbReference type="Gene3D" id="2.30.40.10">
    <property type="entry name" value="Urease, subunit C, domain 1"/>
    <property type="match status" value="1"/>
</dbReference>
<proteinExistence type="predicted"/>
<dbReference type="Gene3D" id="3.20.20.140">
    <property type="entry name" value="Metal-dependent hydrolases"/>
    <property type="match status" value="1"/>
</dbReference>
<keyword evidence="3" id="KW-0378">Hydrolase</keyword>
<dbReference type="InterPro" id="IPR033932">
    <property type="entry name" value="YtcJ-like"/>
</dbReference>
<dbReference type="InterPro" id="IPR032466">
    <property type="entry name" value="Metal_Hydrolase"/>
</dbReference>
<dbReference type="SUPFAM" id="SSF51338">
    <property type="entry name" value="Composite domain of metallo-dependent hydrolases"/>
    <property type="match status" value="1"/>
</dbReference>
<dbReference type="EMBL" id="JBFOHK010000001">
    <property type="protein sequence ID" value="MEW9570778.1"/>
    <property type="molecule type" value="Genomic_DNA"/>
</dbReference>
<dbReference type="InterPro" id="IPR013108">
    <property type="entry name" value="Amidohydro_3"/>
</dbReference>
<protein>
    <submittedName>
        <fullName evidence="3">Amidohydrolase</fullName>
        <ecNumber evidence="3">3.5.-.-</ecNumber>
    </submittedName>
</protein>
<accession>A0ABV3QAD2</accession>
<feature type="chain" id="PRO_5045532730" evidence="1">
    <location>
        <begin position="21"/>
        <end position="600"/>
    </location>
</feature>
<dbReference type="Proteomes" id="UP001556220">
    <property type="component" value="Unassembled WGS sequence"/>
</dbReference>
<dbReference type="PANTHER" id="PTHR22642:SF2">
    <property type="entry name" value="PROTEIN LONG AFTER FAR-RED 3"/>
    <property type="match status" value="1"/>
</dbReference>